<name>A0A267GH33_9PLAT</name>
<dbReference type="EMBL" id="NIVC01000369">
    <property type="protein sequence ID" value="PAA84522.1"/>
    <property type="molecule type" value="Genomic_DNA"/>
</dbReference>
<dbReference type="AlphaFoldDB" id="A0A267GH33"/>
<organism evidence="1 2">
    <name type="scientific">Macrostomum lignano</name>
    <dbReference type="NCBI Taxonomy" id="282301"/>
    <lineage>
        <taxon>Eukaryota</taxon>
        <taxon>Metazoa</taxon>
        <taxon>Spiralia</taxon>
        <taxon>Lophotrochozoa</taxon>
        <taxon>Platyhelminthes</taxon>
        <taxon>Rhabditophora</taxon>
        <taxon>Macrostomorpha</taxon>
        <taxon>Macrostomida</taxon>
        <taxon>Macrostomidae</taxon>
        <taxon>Macrostomum</taxon>
    </lineage>
</organism>
<proteinExistence type="predicted"/>
<sequence>MAAASSADSEGTGNSSNAANYLLEMLKQFRLANPRSTSEEFILHIRDQLGRVNFANCYTAEGWRQLMRLESTVLLDFFASVHPDFRDYQLDMLLEQLTGWFRLESEYFVSVC</sequence>
<keyword evidence="2" id="KW-1185">Reference proteome</keyword>
<protein>
    <submittedName>
        <fullName evidence="1">Uncharacterized protein</fullName>
    </submittedName>
</protein>
<gene>
    <name evidence="1" type="ORF">BOX15_Mlig006326g2</name>
</gene>
<evidence type="ECO:0000313" key="2">
    <source>
        <dbReference type="Proteomes" id="UP000215902"/>
    </source>
</evidence>
<reference evidence="1 2" key="1">
    <citation type="submission" date="2017-06" db="EMBL/GenBank/DDBJ databases">
        <title>A platform for efficient transgenesis in Macrostomum lignano, a flatworm model organism for stem cell research.</title>
        <authorList>
            <person name="Berezikov E."/>
        </authorList>
    </citation>
    <scope>NUCLEOTIDE SEQUENCE [LARGE SCALE GENOMIC DNA]</scope>
    <source>
        <strain evidence="1">DV1</strain>
        <tissue evidence="1">Whole organism</tissue>
    </source>
</reference>
<dbReference type="Proteomes" id="UP000215902">
    <property type="component" value="Unassembled WGS sequence"/>
</dbReference>
<accession>A0A267GH33</accession>
<evidence type="ECO:0000313" key="1">
    <source>
        <dbReference type="EMBL" id="PAA84522.1"/>
    </source>
</evidence>
<comment type="caution">
    <text evidence="1">The sequence shown here is derived from an EMBL/GenBank/DDBJ whole genome shotgun (WGS) entry which is preliminary data.</text>
</comment>